<evidence type="ECO:0000313" key="1">
    <source>
        <dbReference type="EMBL" id="MBA0823138.1"/>
    </source>
</evidence>
<proteinExistence type="predicted"/>
<organism evidence="1 2">
    <name type="scientific">Gossypium armourianum</name>
    <dbReference type="NCBI Taxonomy" id="34283"/>
    <lineage>
        <taxon>Eukaryota</taxon>
        <taxon>Viridiplantae</taxon>
        <taxon>Streptophyta</taxon>
        <taxon>Embryophyta</taxon>
        <taxon>Tracheophyta</taxon>
        <taxon>Spermatophyta</taxon>
        <taxon>Magnoliopsida</taxon>
        <taxon>eudicotyledons</taxon>
        <taxon>Gunneridae</taxon>
        <taxon>Pentapetalae</taxon>
        <taxon>rosids</taxon>
        <taxon>malvids</taxon>
        <taxon>Malvales</taxon>
        <taxon>Malvaceae</taxon>
        <taxon>Malvoideae</taxon>
        <taxon>Gossypium</taxon>
    </lineage>
</organism>
<dbReference type="EMBL" id="JABFAE010000002">
    <property type="protein sequence ID" value="MBA0823138.1"/>
    <property type="molecule type" value="Genomic_DNA"/>
</dbReference>
<dbReference type="Proteomes" id="UP000593575">
    <property type="component" value="Unassembled WGS sequence"/>
</dbReference>
<accession>A0A7J9IMV7</accession>
<keyword evidence="2" id="KW-1185">Reference proteome</keyword>
<dbReference type="PANTHER" id="PTHR46226:SF5">
    <property type="entry name" value="PHOSPHATIDYLINOSITOL_PHOSPHATIDYLCHOLINE TRANSFER PROTEIN SFH2"/>
    <property type="match status" value="1"/>
</dbReference>
<comment type="caution">
    <text evidence="1">The sequence shown here is derived from an EMBL/GenBank/DDBJ whole genome shotgun (WGS) entry which is preliminary data.</text>
</comment>
<evidence type="ECO:0000313" key="2">
    <source>
        <dbReference type="Proteomes" id="UP000593575"/>
    </source>
</evidence>
<name>A0A7J9IMV7_9ROSI</name>
<protein>
    <submittedName>
        <fullName evidence="1">Uncharacterized protein</fullName>
    </submittedName>
</protein>
<dbReference type="PANTHER" id="PTHR46226">
    <property type="entry name" value="CRAL-TRIO DOMAIN-CONTAINING PROTEIN"/>
    <property type="match status" value="1"/>
</dbReference>
<reference evidence="1 2" key="1">
    <citation type="journal article" date="2019" name="Genome Biol. Evol.">
        <title>Insights into the evolution of the New World diploid cottons (Gossypium, subgenus Houzingenia) based on genome sequencing.</title>
        <authorList>
            <person name="Grover C.E."/>
            <person name="Arick M.A. 2nd"/>
            <person name="Thrash A."/>
            <person name="Conover J.L."/>
            <person name="Sanders W.S."/>
            <person name="Peterson D.G."/>
            <person name="Frelichowski J.E."/>
            <person name="Scheffler J.A."/>
            <person name="Scheffler B.E."/>
            <person name="Wendel J.F."/>
        </authorList>
    </citation>
    <scope>NUCLEOTIDE SEQUENCE [LARGE SCALE GENOMIC DNA]</scope>
    <source>
        <strain evidence="1">6</strain>
        <tissue evidence="1">Leaf</tissue>
    </source>
</reference>
<dbReference type="AlphaFoldDB" id="A0A7J9IMV7"/>
<gene>
    <name evidence="1" type="ORF">Goarm_019889</name>
</gene>
<sequence>MFIPTMQIMDYSSLPHFCRKEGSGSTRHSSNGTADNCFSLDHTYHQQLYTYIKHQATHKETNSPIKQGSVHVEFPEPDPDDTAIALTIESKLHKLADQNGLKVNGV</sequence>